<gene>
    <name evidence="1" type="ORF">QTO34_009450</name>
</gene>
<dbReference type="PANTHER" id="PTHR13280">
    <property type="entry name" value="PHOSPHOFURIN ACIDIC CLUSTER SORTING PROTEIN"/>
    <property type="match status" value="1"/>
</dbReference>
<dbReference type="PANTHER" id="PTHR13280:SF15">
    <property type="entry name" value="PHOSPHOFURIN ACIDIC CLUSTER SORTING PROTEIN 2"/>
    <property type="match status" value="1"/>
</dbReference>
<dbReference type="GO" id="GO:0072659">
    <property type="term" value="P:protein localization to plasma membrane"/>
    <property type="evidence" value="ECO:0007669"/>
    <property type="project" value="TreeGrafter"/>
</dbReference>
<dbReference type="Proteomes" id="UP001177744">
    <property type="component" value="Unassembled WGS sequence"/>
</dbReference>
<dbReference type="GO" id="GO:0044325">
    <property type="term" value="F:transmembrane transporter binding"/>
    <property type="evidence" value="ECO:0007669"/>
    <property type="project" value="TreeGrafter"/>
</dbReference>
<sequence>MPTNLFVTSELDSPSLRFLPRLCNLTIVKMVVFKELEKDLIPMVIAMKMQGSNLILMWTTGDRPGADLTAKTPTSSREKATSYRSLCTGGSALRNRSSGATKTLPVGAIHMAEVRQRPLKGGHGLCLCSSINEAFAKVAEIWICSLSGQHILQENSAIQARCKAKSRVNYSKGVYQRFSSEQQANNNATHGLDLAEEGIDMGMPKKQRP</sequence>
<dbReference type="InterPro" id="IPR019381">
    <property type="entry name" value="PACS1/2_C"/>
</dbReference>
<organism evidence="1 2">
    <name type="scientific">Cnephaeus nilssonii</name>
    <name type="common">Northern bat</name>
    <name type="synonym">Eptesicus nilssonii</name>
    <dbReference type="NCBI Taxonomy" id="3371016"/>
    <lineage>
        <taxon>Eukaryota</taxon>
        <taxon>Metazoa</taxon>
        <taxon>Chordata</taxon>
        <taxon>Craniata</taxon>
        <taxon>Vertebrata</taxon>
        <taxon>Euteleostomi</taxon>
        <taxon>Mammalia</taxon>
        <taxon>Eutheria</taxon>
        <taxon>Laurasiatheria</taxon>
        <taxon>Chiroptera</taxon>
        <taxon>Yangochiroptera</taxon>
        <taxon>Vespertilionidae</taxon>
        <taxon>Cnephaeus</taxon>
    </lineage>
</organism>
<dbReference type="EMBL" id="JAULJE010000020">
    <property type="protein sequence ID" value="KAK1331493.1"/>
    <property type="molecule type" value="Genomic_DNA"/>
</dbReference>
<dbReference type="AlphaFoldDB" id="A0AA40HHZ0"/>
<proteinExistence type="predicted"/>
<reference evidence="1" key="1">
    <citation type="submission" date="2023-06" db="EMBL/GenBank/DDBJ databases">
        <title>Reference genome for the Northern bat (Eptesicus nilssonii), a most northern bat species.</title>
        <authorList>
            <person name="Laine V.N."/>
            <person name="Pulliainen A.T."/>
            <person name="Lilley T.M."/>
        </authorList>
    </citation>
    <scope>NUCLEOTIDE SEQUENCE</scope>
    <source>
        <strain evidence="1">BLF_Eptnil</strain>
        <tissue evidence="1">Kidney</tissue>
    </source>
</reference>
<name>A0AA40HHZ0_CNENI</name>
<accession>A0AA40HHZ0</accession>
<keyword evidence="2" id="KW-1185">Reference proteome</keyword>
<evidence type="ECO:0000313" key="2">
    <source>
        <dbReference type="Proteomes" id="UP001177744"/>
    </source>
</evidence>
<protein>
    <submittedName>
        <fullName evidence="1">Uncharacterized protein</fullName>
    </submittedName>
</protein>
<comment type="caution">
    <text evidence="1">The sequence shown here is derived from an EMBL/GenBank/DDBJ whole genome shotgun (WGS) entry which is preliminary data.</text>
</comment>
<evidence type="ECO:0000313" key="1">
    <source>
        <dbReference type="EMBL" id="KAK1331493.1"/>
    </source>
</evidence>